<evidence type="ECO:0000256" key="4">
    <source>
        <dbReference type="ARBA" id="ARBA00022519"/>
    </source>
</evidence>
<keyword evidence="15" id="KW-1185">Reference proteome</keyword>
<keyword evidence="6" id="KW-0677">Repeat</keyword>
<keyword evidence="3" id="KW-0004">4Fe-4S</keyword>
<dbReference type="Gene3D" id="3.30.70.20">
    <property type="match status" value="1"/>
</dbReference>
<dbReference type="EMBL" id="JBHSAB010000004">
    <property type="protein sequence ID" value="MFC3908370.1"/>
    <property type="molecule type" value="Genomic_DNA"/>
</dbReference>
<evidence type="ECO:0000313" key="15">
    <source>
        <dbReference type="Proteomes" id="UP001595758"/>
    </source>
</evidence>
<evidence type="ECO:0000256" key="5">
    <source>
        <dbReference type="ARBA" id="ARBA00022723"/>
    </source>
</evidence>
<dbReference type="PANTHER" id="PTHR42859:SF3">
    <property type="entry name" value="ION-TRANSLOCATING OXIDOREDUCTASE COMPLEX SUBUNIT B"/>
    <property type="match status" value="1"/>
</dbReference>
<reference evidence="15" key="1">
    <citation type="journal article" date="2019" name="Int. J. Syst. Evol. Microbiol.">
        <title>The Global Catalogue of Microorganisms (GCM) 10K type strain sequencing project: providing services to taxonomists for standard genome sequencing and annotation.</title>
        <authorList>
            <consortium name="The Broad Institute Genomics Platform"/>
            <consortium name="The Broad Institute Genome Sequencing Center for Infectious Disease"/>
            <person name="Wu L."/>
            <person name="Ma J."/>
        </authorList>
    </citation>
    <scope>NUCLEOTIDE SEQUENCE [LARGE SCALE GENOMIC DNA]</scope>
    <source>
        <strain evidence="15">CCUG 59858</strain>
    </source>
</reference>
<evidence type="ECO:0000256" key="1">
    <source>
        <dbReference type="ARBA" id="ARBA00022448"/>
    </source>
</evidence>
<dbReference type="Pfam" id="PF14697">
    <property type="entry name" value="Fer4_21"/>
    <property type="match status" value="1"/>
</dbReference>
<evidence type="ECO:0000256" key="8">
    <source>
        <dbReference type="ARBA" id="ARBA00022982"/>
    </source>
</evidence>
<comment type="caution">
    <text evidence="14">The sequence shown here is derived from an EMBL/GenBank/DDBJ whole genome shotgun (WGS) entry which is preliminary data.</text>
</comment>
<dbReference type="Gene3D" id="1.10.15.40">
    <property type="entry name" value="Electron transport complex subunit B, putative Fe-S cluster"/>
    <property type="match status" value="1"/>
</dbReference>
<keyword evidence="10" id="KW-0411">Iron-sulfur</keyword>
<evidence type="ECO:0000256" key="9">
    <source>
        <dbReference type="ARBA" id="ARBA00023004"/>
    </source>
</evidence>
<name>A0ABV8CDQ9_9GAMM</name>
<proteinExistence type="predicted"/>
<evidence type="ECO:0000256" key="3">
    <source>
        <dbReference type="ARBA" id="ARBA00022485"/>
    </source>
</evidence>
<organism evidence="14 15">
    <name type="scientific">Legionella dresdenensis</name>
    <dbReference type="NCBI Taxonomy" id="450200"/>
    <lineage>
        <taxon>Bacteria</taxon>
        <taxon>Pseudomonadati</taxon>
        <taxon>Pseudomonadota</taxon>
        <taxon>Gammaproteobacteria</taxon>
        <taxon>Legionellales</taxon>
        <taxon>Legionellaceae</taxon>
        <taxon>Legionella</taxon>
    </lineage>
</organism>
<evidence type="ECO:0000256" key="11">
    <source>
        <dbReference type="ARBA" id="ARBA00023136"/>
    </source>
</evidence>
<evidence type="ECO:0000259" key="12">
    <source>
        <dbReference type="PROSITE" id="PS51379"/>
    </source>
</evidence>
<dbReference type="InterPro" id="IPR010207">
    <property type="entry name" value="Elect_transpt_cplx_RnfB/RsxB"/>
</dbReference>
<keyword evidence="1" id="KW-0813">Transport</keyword>
<protein>
    <submittedName>
        <fullName evidence="14">RnfABCDGE type electron transport complex subunit B</fullName>
    </submittedName>
</protein>
<dbReference type="PANTHER" id="PTHR42859">
    <property type="entry name" value="OXIDOREDUCTASE"/>
    <property type="match status" value="1"/>
</dbReference>
<dbReference type="SUPFAM" id="SSF54862">
    <property type="entry name" value="4Fe-4S ferredoxins"/>
    <property type="match status" value="1"/>
</dbReference>
<keyword evidence="4" id="KW-0997">Cell inner membrane</keyword>
<dbReference type="Proteomes" id="UP001595758">
    <property type="component" value="Unassembled WGS sequence"/>
</dbReference>
<keyword evidence="2" id="KW-1003">Cell membrane</keyword>
<dbReference type="InterPro" id="IPR050294">
    <property type="entry name" value="RnfB_subfamily"/>
</dbReference>
<dbReference type="PROSITE" id="PS00198">
    <property type="entry name" value="4FE4S_FER_1"/>
    <property type="match status" value="1"/>
</dbReference>
<dbReference type="Pfam" id="PF04060">
    <property type="entry name" value="FeS"/>
    <property type="match status" value="1"/>
</dbReference>
<keyword evidence="9" id="KW-0408">Iron</keyword>
<keyword evidence="8" id="KW-0249">Electron transport</keyword>
<dbReference type="InterPro" id="IPR017896">
    <property type="entry name" value="4Fe4S_Fe-S-bd"/>
</dbReference>
<dbReference type="InterPro" id="IPR007202">
    <property type="entry name" value="4Fe-4S_dom"/>
</dbReference>
<dbReference type="RefSeq" id="WP_382341577.1">
    <property type="nucleotide sequence ID" value="NZ_JBHSAB010000004.1"/>
</dbReference>
<evidence type="ECO:0000256" key="2">
    <source>
        <dbReference type="ARBA" id="ARBA00022475"/>
    </source>
</evidence>
<dbReference type="PROSITE" id="PS51656">
    <property type="entry name" value="4FE4S"/>
    <property type="match status" value="1"/>
</dbReference>
<gene>
    <name evidence="14" type="ORF">ACFORL_04680</name>
</gene>
<accession>A0ABV8CDQ9</accession>
<evidence type="ECO:0000256" key="6">
    <source>
        <dbReference type="ARBA" id="ARBA00022737"/>
    </source>
</evidence>
<feature type="domain" description="4Fe-4S" evidence="13">
    <location>
        <begin position="1"/>
        <end position="59"/>
    </location>
</feature>
<feature type="domain" description="4Fe-4S ferredoxin-type" evidence="12">
    <location>
        <begin position="107"/>
        <end position="135"/>
    </location>
</feature>
<keyword evidence="11" id="KW-0472">Membrane</keyword>
<dbReference type="InterPro" id="IPR017900">
    <property type="entry name" value="4Fe4S_Fe_S_CS"/>
</dbReference>
<keyword evidence="5" id="KW-0479">Metal-binding</keyword>
<feature type="domain" description="4Fe-4S ferredoxin-type" evidence="12">
    <location>
        <begin position="76"/>
        <end position="105"/>
    </location>
</feature>
<evidence type="ECO:0000313" key="14">
    <source>
        <dbReference type="EMBL" id="MFC3908370.1"/>
    </source>
</evidence>
<evidence type="ECO:0000259" key="13">
    <source>
        <dbReference type="PROSITE" id="PS51656"/>
    </source>
</evidence>
<evidence type="ECO:0000256" key="10">
    <source>
        <dbReference type="ARBA" id="ARBA00023014"/>
    </source>
</evidence>
<keyword evidence="7" id="KW-1278">Translocase</keyword>
<sequence length="202" mass="22185">MTIPAKEIDALLPQTQCGECGFRGCMPYAEALVQGSAAINQCPPGGAATVKALAARLDIDPAPYFEQAIANTRQPALAVIREAECVGCTKCIQACPVDAIIGSAKLMHAIITTECTGCGLCVEPCPVDCIEMHPVVESTYDKEQARAHHQARQIRHLREQHEQQQAYREKRKLVNKDTQDIQAKQDYIQQAMARLKAKKNNE</sequence>
<dbReference type="PROSITE" id="PS51379">
    <property type="entry name" value="4FE4S_FER_2"/>
    <property type="match status" value="2"/>
</dbReference>
<evidence type="ECO:0000256" key="7">
    <source>
        <dbReference type="ARBA" id="ARBA00022967"/>
    </source>
</evidence>
<dbReference type="NCBIfam" id="TIGR01944">
    <property type="entry name" value="rnfB"/>
    <property type="match status" value="1"/>
</dbReference>